<dbReference type="Pfam" id="PF24560">
    <property type="entry name" value="zf-C2H2_OTU1_C"/>
    <property type="match status" value="1"/>
</dbReference>
<proteinExistence type="predicted"/>
<evidence type="ECO:0000259" key="1">
    <source>
        <dbReference type="PROSITE" id="PS50802"/>
    </source>
</evidence>
<dbReference type="FunFam" id="3.90.70.80:FF:000017">
    <property type="entry name" value="ubiquitin thioesterase OTU1"/>
    <property type="match status" value="1"/>
</dbReference>
<dbReference type="InterPro" id="IPR016024">
    <property type="entry name" value="ARM-type_fold"/>
</dbReference>
<dbReference type="InterPro" id="IPR003323">
    <property type="entry name" value="OTU_dom"/>
</dbReference>
<keyword evidence="3" id="KW-1185">Reference proteome</keyword>
<protein>
    <recommendedName>
        <fullName evidence="1">OTU domain-containing protein</fullName>
    </recommendedName>
</protein>
<dbReference type="Pfam" id="PF02338">
    <property type="entry name" value="OTU"/>
    <property type="match status" value="1"/>
</dbReference>
<comment type="caution">
    <text evidence="2">The sequence shown here is derived from an EMBL/GenBank/DDBJ whole genome shotgun (WGS) entry which is preliminary data.</text>
</comment>
<accession>A0AAV8Q9C9</accession>
<dbReference type="SUPFAM" id="SSF54001">
    <property type="entry name" value="Cysteine proteinases"/>
    <property type="match status" value="1"/>
</dbReference>
<dbReference type="InterPro" id="IPR044968">
    <property type="entry name" value="PRD1"/>
</dbReference>
<gene>
    <name evidence="2" type="ORF">OPV22_007717</name>
</gene>
<dbReference type="PROSITE" id="PS50802">
    <property type="entry name" value="OTU"/>
    <property type="match status" value="1"/>
</dbReference>
<evidence type="ECO:0000313" key="2">
    <source>
        <dbReference type="EMBL" id="KAJ8506831.1"/>
    </source>
</evidence>
<organism evidence="2 3">
    <name type="scientific">Ensete ventricosum</name>
    <name type="common">Abyssinian banana</name>
    <name type="synonym">Musa ensete</name>
    <dbReference type="NCBI Taxonomy" id="4639"/>
    <lineage>
        <taxon>Eukaryota</taxon>
        <taxon>Viridiplantae</taxon>
        <taxon>Streptophyta</taxon>
        <taxon>Embryophyta</taxon>
        <taxon>Tracheophyta</taxon>
        <taxon>Spermatophyta</taxon>
        <taxon>Magnoliopsida</taxon>
        <taxon>Liliopsida</taxon>
        <taxon>Zingiberales</taxon>
        <taxon>Musaceae</taxon>
        <taxon>Ensete</taxon>
    </lineage>
</organism>
<name>A0AAV8Q9C9_ENSVE</name>
<dbReference type="GO" id="GO:0042138">
    <property type="term" value="P:meiotic DNA double-strand break formation"/>
    <property type="evidence" value="ECO:0007669"/>
    <property type="project" value="InterPro"/>
</dbReference>
<dbReference type="EMBL" id="JAQQAF010000002">
    <property type="protein sequence ID" value="KAJ8506831.1"/>
    <property type="molecule type" value="Genomic_DNA"/>
</dbReference>
<dbReference type="InterPro" id="IPR057766">
    <property type="entry name" value="Znf-C2H2_OTU1-like_C"/>
</dbReference>
<evidence type="ECO:0000313" key="3">
    <source>
        <dbReference type="Proteomes" id="UP001222027"/>
    </source>
</evidence>
<dbReference type="SUPFAM" id="SSF48371">
    <property type="entry name" value="ARM repeat"/>
    <property type="match status" value="1"/>
</dbReference>
<reference evidence="2 3" key="1">
    <citation type="submission" date="2022-12" db="EMBL/GenBank/DDBJ databases">
        <title>Chromosome-scale assembly of the Ensete ventricosum genome.</title>
        <authorList>
            <person name="Dussert Y."/>
            <person name="Stocks J."/>
            <person name="Wendawek A."/>
            <person name="Woldeyes F."/>
            <person name="Nichols R.A."/>
            <person name="Borrell J.S."/>
        </authorList>
    </citation>
    <scope>NUCLEOTIDE SEQUENCE [LARGE SCALE GENOMIC DNA]</scope>
    <source>
        <strain evidence="3">cv. Maze</strain>
        <tissue evidence="2">Seeds</tissue>
    </source>
</reference>
<dbReference type="InterPro" id="IPR038765">
    <property type="entry name" value="Papain-like_cys_pep_sf"/>
</dbReference>
<dbReference type="Proteomes" id="UP001222027">
    <property type="component" value="Unassembled WGS sequence"/>
</dbReference>
<dbReference type="Gene3D" id="3.90.70.80">
    <property type="match status" value="1"/>
</dbReference>
<dbReference type="CDD" id="cd22793">
    <property type="entry name" value="OTU_plant_OTU1_2-like"/>
    <property type="match status" value="1"/>
</dbReference>
<dbReference type="PANTHER" id="PTHR36379">
    <property type="entry name" value="PROTEIN PRD1"/>
    <property type="match status" value="1"/>
</dbReference>
<sequence>MDEYFDDGDENELGMADAACGKGHRPSMAVATAEGGAICLACLSALLSDPRALTHHVSYALSQLTAAIRCPEFVRRLAGRQPHLLVSPLVRALASFDDEPLARQLIDLVSDLSGCGLPCSVFGDFITRIADFLSSGALAWSRRQFFMLHCLGVLLNSCKECNPAAHIRDKAALFSTLVVGLQLPSEEIRGEIMFVLYKMSLQQATPWDDENKNDIDLSSKGNSLLQLSLEALLKTQKDDVRINCVALLMVLARRGAFDNSFENDQIGGFNREIYKPIHGDVVFSSPLIEMFADAIKGPLLSSDSQLQTSTLDLVFHIFSSGATCLKKIQALVDNNIADYVFEVLRLSGNRDSLIISCIQVLNLLATAEEVFIQRLAIGFPTLLAVLRYVTEIPLHPVQNHALKLVSTCITNCPGIMSISQVEEIAMILTGIFRRPDMGELAVVSETFTLACSTFVELLRSPSACNIQQLAILIQEASRNAVIASLSSHEDPDKLLYSLYLLKEVYTRGIEGYSYASCARKELEENIIETCLTYLLPWLGRVIDGGQDEEIVLGIIETFHIVLLAGSEIQARHFAESLVSSSWFGMSFGCLGLFPTDQMKTRIYLMLSSVIDRLLGSDFGESIRDCYPNLPSDPLELIYLLGQSYLDDPLIASCQCAVLMMLYVNSLYGERFTDGNQVLASLEQYILVNVSSNSSCEIAHSMMLSQLVHLYALVRSDPLSCQSVCSMEAEKSVFCLIAEMELDLFSIGLHPRAVKWFFQQEEIMKPLSYLVLNFCRSYSTNKAQICTQSNCIKLLDIQMIADLIVSRDNFITELLVSLLKELEEGREDDILHLVNAMMDILNIFPGASDEFSLHGIAEALNRVFYLTHDALIIKTCSLFIFNVLSLANHETLSQDKYWLGILVKLLEHLRPKLVLYSFGQEEHLIIAIFSLILHYSTRQVLQEASKAILLDESLASAVEKVVQTACEKGPALNAYDEETPIGETLRAVFQETMDWQDFFQLSDESHPSSVVCIKCHDICRLLHFGSSIVKLVSSQCLLELLTTVSEQREKKKKELNWPVRYVESVITITEGLLFYGDLTTSTNCRACLSMLLGWEKYGSLDKKAIGNSKWFRLVMEELIMTLAAPCFASRSFINQHKAAAHMAIFLLKMDKVPSWMKSVFSHSNISGILNNLSACSLTSDMVKLFRELRVRKYLNKEQVDALHNLFQVCRKQVYKDISREEVVEENIHKASNPSPPSLPTPLSLSLFSLFPPINLTPTRPAHSLCRFPPGAFVHREEFNSMDGIVVRRVIPSDNSCLFNAIGYVMEHDKTKAPYLRQVIAAVVASDPGKYTEAFLGKPNNEYCAWIQDPDKWGGAIELSILSEYYGREIAAYDIQSTRCDLYGQGKSYQERVMLIYDGLHYDALAMSPFEGAPEEFDQTVFSVRSDHSIGPVENLALNLVKDAHRKRSYTDTANFTLRCGVCQVGLTGQKEAIAHAQATGHVNFQEYRRYRNQLIHDKYTSYIVFLISGLSPDYAVVSFDLALGILTHLQ</sequence>
<feature type="domain" description="OTU" evidence="1">
    <location>
        <begin position="1284"/>
        <end position="1406"/>
    </location>
</feature>
<dbReference type="PANTHER" id="PTHR36379:SF1">
    <property type="entry name" value="PUTATIVE RECOMBINATION INITIATION DEFECT 1-RELATED"/>
    <property type="match status" value="1"/>
</dbReference>